<feature type="compositionally biased region" description="Low complexity" evidence="1">
    <location>
        <begin position="11"/>
        <end position="20"/>
    </location>
</feature>
<feature type="region of interest" description="Disordered" evidence="1">
    <location>
        <begin position="1"/>
        <end position="23"/>
    </location>
</feature>
<evidence type="ECO:0000313" key="2">
    <source>
        <dbReference type="EMBL" id="KDR68164.1"/>
    </source>
</evidence>
<organism evidence="2 3">
    <name type="scientific">Galerina marginata (strain CBS 339.88)</name>
    <dbReference type="NCBI Taxonomy" id="685588"/>
    <lineage>
        <taxon>Eukaryota</taxon>
        <taxon>Fungi</taxon>
        <taxon>Dikarya</taxon>
        <taxon>Basidiomycota</taxon>
        <taxon>Agaricomycotina</taxon>
        <taxon>Agaricomycetes</taxon>
        <taxon>Agaricomycetidae</taxon>
        <taxon>Agaricales</taxon>
        <taxon>Agaricineae</taxon>
        <taxon>Strophariaceae</taxon>
        <taxon>Galerina</taxon>
    </lineage>
</organism>
<dbReference type="Proteomes" id="UP000027222">
    <property type="component" value="Unassembled WGS sequence"/>
</dbReference>
<keyword evidence="3" id="KW-1185">Reference proteome</keyword>
<gene>
    <name evidence="2" type="ORF">GALMADRAFT_146646</name>
</gene>
<evidence type="ECO:0000256" key="1">
    <source>
        <dbReference type="SAM" id="MobiDB-lite"/>
    </source>
</evidence>
<protein>
    <submittedName>
        <fullName evidence="2">Uncharacterized protein</fullName>
    </submittedName>
</protein>
<dbReference type="AlphaFoldDB" id="A0A067SKB2"/>
<accession>A0A067SKB2</accession>
<evidence type="ECO:0000313" key="3">
    <source>
        <dbReference type="Proteomes" id="UP000027222"/>
    </source>
</evidence>
<name>A0A067SKB2_GALM3</name>
<reference evidence="3" key="1">
    <citation type="journal article" date="2014" name="Proc. Natl. Acad. Sci. U.S.A.">
        <title>Extensive sampling of basidiomycete genomes demonstrates inadequacy of the white-rot/brown-rot paradigm for wood decay fungi.</title>
        <authorList>
            <person name="Riley R."/>
            <person name="Salamov A.A."/>
            <person name="Brown D.W."/>
            <person name="Nagy L.G."/>
            <person name="Floudas D."/>
            <person name="Held B.W."/>
            <person name="Levasseur A."/>
            <person name="Lombard V."/>
            <person name="Morin E."/>
            <person name="Otillar R."/>
            <person name="Lindquist E.A."/>
            <person name="Sun H."/>
            <person name="LaButti K.M."/>
            <person name="Schmutz J."/>
            <person name="Jabbour D."/>
            <person name="Luo H."/>
            <person name="Baker S.E."/>
            <person name="Pisabarro A.G."/>
            <person name="Walton J.D."/>
            <person name="Blanchette R.A."/>
            <person name="Henrissat B."/>
            <person name="Martin F."/>
            <person name="Cullen D."/>
            <person name="Hibbett D.S."/>
            <person name="Grigoriev I.V."/>
        </authorList>
    </citation>
    <scope>NUCLEOTIDE SEQUENCE [LARGE SCALE GENOMIC DNA]</scope>
    <source>
        <strain evidence="3">CBS 339.88</strain>
    </source>
</reference>
<proteinExistence type="predicted"/>
<dbReference type="HOGENOM" id="CLU_1272381_0_0_1"/>
<dbReference type="EMBL" id="KL142410">
    <property type="protein sequence ID" value="KDR68164.1"/>
    <property type="molecule type" value="Genomic_DNA"/>
</dbReference>
<sequence>MDTNDSALVPATGTATTTKTRPASSQDLYRRSYRVILFLPPTEDWITSPRLLRHLFRPNAPRWYFGVVIFISTQSGTGIVAVNTDINNFIDLPPIVAPTEFRTSLGVYGATSAASSASNSIAGIRALPFYQQLDFLPSPPTPPTYARRATLWPDFRELPQPSIQSVGFRVLIQKSSPPNVVPTSLQLSVVVIYGLAQVERLSVPTPTALSNYPYHRR</sequence>